<keyword evidence="3" id="KW-1185">Reference proteome</keyword>
<dbReference type="GO" id="GO:0016301">
    <property type="term" value="F:kinase activity"/>
    <property type="evidence" value="ECO:0007669"/>
    <property type="project" value="InterPro"/>
</dbReference>
<protein>
    <submittedName>
        <fullName evidence="2">Type II toxin-antitoxin system death-on-curing family toxin</fullName>
    </submittedName>
</protein>
<dbReference type="InterPro" id="IPR036597">
    <property type="entry name" value="Fido-like_dom_sf"/>
</dbReference>
<dbReference type="PANTHER" id="PTHR39426:SF1">
    <property type="entry name" value="HOMOLOGY TO DEATH-ON-CURING PROTEIN OF PHAGE P1"/>
    <property type="match status" value="1"/>
</dbReference>
<dbReference type="RefSeq" id="WP_204909475.1">
    <property type="nucleotide sequence ID" value="NZ_JACJLV010000036.1"/>
</dbReference>
<comment type="caution">
    <text evidence="2">The sequence shown here is derived from an EMBL/GenBank/DDBJ whole genome shotgun (WGS) entry which is preliminary data.</text>
</comment>
<feature type="domain" description="Fido" evidence="1">
    <location>
        <begin position="4"/>
        <end position="122"/>
    </location>
</feature>
<dbReference type="Pfam" id="PF02661">
    <property type="entry name" value="Fic"/>
    <property type="match status" value="1"/>
</dbReference>
<dbReference type="Gene3D" id="1.20.120.1870">
    <property type="entry name" value="Fic/DOC protein, Fido domain"/>
    <property type="match status" value="1"/>
</dbReference>
<reference evidence="2" key="1">
    <citation type="submission" date="2020-08" db="EMBL/GenBank/DDBJ databases">
        <authorList>
            <person name="Cejkova D."/>
            <person name="Kubasova T."/>
            <person name="Jahodarova E."/>
            <person name="Rychlik I."/>
        </authorList>
    </citation>
    <scope>NUCLEOTIDE SEQUENCE</scope>
    <source>
        <strain evidence="2">An420c</strain>
    </source>
</reference>
<dbReference type="AlphaFoldDB" id="A0A938X3R4"/>
<reference evidence="2" key="2">
    <citation type="journal article" date="2021" name="Sci. Rep.">
        <title>The distribution of antibiotic resistance genes in chicken gut microbiota commensals.</title>
        <authorList>
            <person name="Juricova H."/>
            <person name="Matiasovicova J."/>
            <person name="Kubasova T."/>
            <person name="Cejkova D."/>
            <person name="Rychlik I."/>
        </authorList>
    </citation>
    <scope>NUCLEOTIDE SEQUENCE</scope>
    <source>
        <strain evidence="2">An420c</strain>
    </source>
</reference>
<dbReference type="Proteomes" id="UP000713880">
    <property type="component" value="Unassembled WGS sequence"/>
</dbReference>
<dbReference type="EMBL" id="JACJLV010000036">
    <property type="protein sequence ID" value="MBM6827458.1"/>
    <property type="molecule type" value="Genomic_DNA"/>
</dbReference>
<name>A0A938X3R4_9CLOT</name>
<evidence type="ECO:0000313" key="2">
    <source>
        <dbReference type="EMBL" id="MBM6827458.1"/>
    </source>
</evidence>
<evidence type="ECO:0000313" key="3">
    <source>
        <dbReference type="Proteomes" id="UP000713880"/>
    </source>
</evidence>
<gene>
    <name evidence="2" type="ORF">H6A13_10195</name>
</gene>
<dbReference type="InterPro" id="IPR006440">
    <property type="entry name" value="Doc"/>
</dbReference>
<evidence type="ECO:0000259" key="1">
    <source>
        <dbReference type="PROSITE" id="PS51459"/>
    </source>
</evidence>
<dbReference type="SUPFAM" id="SSF140931">
    <property type="entry name" value="Fic-like"/>
    <property type="match status" value="1"/>
</dbReference>
<dbReference type="PANTHER" id="PTHR39426">
    <property type="entry name" value="HOMOLOGY TO DEATH-ON-CURING PROTEIN OF PHAGE P1"/>
    <property type="match status" value="1"/>
</dbReference>
<accession>A0A938X3R4</accession>
<dbReference type="PIRSF" id="PIRSF018297">
    <property type="entry name" value="Doc"/>
    <property type="match status" value="1"/>
</dbReference>
<organism evidence="2 3">
    <name type="scientific">Mordavella massiliensis</name>
    <dbReference type="NCBI Taxonomy" id="1871024"/>
    <lineage>
        <taxon>Bacteria</taxon>
        <taxon>Bacillati</taxon>
        <taxon>Bacillota</taxon>
        <taxon>Clostridia</taxon>
        <taxon>Eubacteriales</taxon>
        <taxon>Clostridiaceae</taxon>
        <taxon>Mordavella</taxon>
    </lineage>
</organism>
<dbReference type="PROSITE" id="PS51459">
    <property type="entry name" value="FIDO"/>
    <property type="match status" value="1"/>
</dbReference>
<dbReference type="NCBIfam" id="TIGR01550">
    <property type="entry name" value="DOC_P1"/>
    <property type="match status" value="1"/>
</dbReference>
<dbReference type="InterPro" id="IPR003812">
    <property type="entry name" value="Fido"/>
</dbReference>
<proteinExistence type="predicted"/>
<sequence>MIRLSKAQVIMIHKQLIKETGGASGLRDEGLLESALNTPFQTFGGEDVYPSLQQKAARLCFGLVKNHPFVDGNKRIGAHAMLVFLALNGVELQHSQEELSDIILQVAAGEIETKELLNWILLHQI</sequence>
<dbReference type="InterPro" id="IPR053737">
    <property type="entry name" value="Type_II_TA_Toxin"/>
</dbReference>